<dbReference type="Proteomes" id="UP000050794">
    <property type="component" value="Unassembled WGS sequence"/>
</dbReference>
<dbReference type="EMBL" id="UYWY01022273">
    <property type="protein sequence ID" value="VDM45798.1"/>
    <property type="molecule type" value="Genomic_DNA"/>
</dbReference>
<evidence type="ECO:0000313" key="2">
    <source>
        <dbReference type="EMBL" id="VDM45798.1"/>
    </source>
</evidence>
<organism evidence="3 4">
    <name type="scientific">Toxocara canis</name>
    <name type="common">Canine roundworm</name>
    <dbReference type="NCBI Taxonomy" id="6265"/>
    <lineage>
        <taxon>Eukaryota</taxon>
        <taxon>Metazoa</taxon>
        <taxon>Ecdysozoa</taxon>
        <taxon>Nematoda</taxon>
        <taxon>Chromadorea</taxon>
        <taxon>Rhabditida</taxon>
        <taxon>Spirurina</taxon>
        <taxon>Ascaridomorpha</taxon>
        <taxon>Ascaridoidea</taxon>
        <taxon>Toxocaridae</taxon>
        <taxon>Toxocara</taxon>
    </lineage>
</organism>
<accession>A0A183V157</accession>
<evidence type="ECO:0000313" key="4">
    <source>
        <dbReference type="WBParaSite" id="TCNE_0001447701-mRNA-1"/>
    </source>
</evidence>
<dbReference type="AlphaFoldDB" id="A0A183V157"/>
<evidence type="ECO:0000256" key="1">
    <source>
        <dbReference type="SAM" id="MobiDB-lite"/>
    </source>
</evidence>
<feature type="region of interest" description="Disordered" evidence="1">
    <location>
        <begin position="87"/>
        <end position="112"/>
    </location>
</feature>
<evidence type="ECO:0000313" key="3">
    <source>
        <dbReference type="Proteomes" id="UP000050794"/>
    </source>
</evidence>
<keyword evidence="3" id="KW-1185">Reference proteome</keyword>
<name>A0A183V157_TOXCA</name>
<reference evidence="4" key="1">
    <citation type="submission" date="2016-06" db="UniProtKB">
        <authorList>
            <consortium name="WormBaseParasite"/>
        </authorList>
    </citation>
    <scope>IDENTIFICATION</scope>
</reference>
<reference evidence="2 3" key="2">
    <citation type="submission" date="2018-11" db="EMBL/GenBank/DDBJ databases">
        <authorList>
            <consortium name="Pathogen Informatics"/>
        </authorList>
    </citation>
    <scope>NUCLEOTIDE SEQUENCE [LARGE SCALE GENOMIC DNA]</scope>
</reference>
<protein>
    <submittedName>
        <fullName evidence="2 4">Uncharacterized protein</fullName>
    </submittedName>
</protein>
<proteinExistence type="predicted"/>
<sequence>MLLGLYPQLAQNSQQAVEVSDPAAVLSHPEVTEVSVPGLPATGNNASLARQAQCSGVVRVSQEILYRALQIIPPYIHLMADGEEADTRSEYRGRHSGNGAGENVSSVHEEAQQIDLEASSGREENGNQDKRSKEVFTRTVRIGSSTVAFDGDEKEERFQKKYEHEPMQRPLNLELTAVSVEQYPNPETTIDHDVGATKSTNPEWEGVVQVDTSRSHGYLGGAASEETEAPGPYFHFFDLLVRRKSKVGFRF</sequence>
<dbReference type="WBParaSite" id="TCNE_0001447701-mRNA-1">
    <property type="protein sequence ID" value="TCNE_0001447701-mRNA-1"/>
    <property type="gene ID" value="TCNE_0001447701"/>
</dbReference>
<gene>
    <name evidence="2" type="ORF">TCNE_LOCUS14477</name>
</gene>